<dbReference type="AlphaFoldDB" id="A0AAD9MQW9"/>
<reference evidence="1" key="1">
    <citation type="journal article" date="2023" name="Mol. Biol. Evol.">
        <title>Third-Generation Sequencing Reveals the Adaptive Role of the Epigenome in Three Deep-Sea Polychaetes.</title>
        <authorList>
            <person name="Perez M."/>
            <person name="Aroh O."/>
            <person name="Sun Y."/>
            <person name="Lan Y."/>
            <person name="Juniper S.K."/>
            <person name="Young C.R."/>
            <person name="Angers B."/>
            <person name="Qian P.Y."/>
        </authorList>
    </citation>
    <scope>NUCLEOTIDE SEQUENCE</scope>
    <source>
        <strain evidence="1">P08H-3</strain>
    </source>
</reference>
<protein>
    <submittedName>
        <fullName evidence="1">Uncharacterized protein</fullName>
    </submittedName>
</protein>
<dbReference type="Proteomes" id="UP001208570">
    <property type="component" value="Unassembled WGS sequence"/>
</dbReference>
<evidence type="ECO:0000313" key="2">
    <source>
        <dbReference type="Proteomes" id="UP001208570"/>
    </source>
</evidence>
<proteinExistence type="predicted"/>
<gene>
    <name evidence="1" type="ORF">LSH36_1335g00001</name>
</gene>
<evidence type="ECO:0000313" key="1">
    <source>
        <dbReference type="EMBL" id="KAK2140471.1"/>
    </source>
</evidence>
<dbReference type="EMBL" id="JAODUP010001343">
    <property type="protein sequence ID" value="KAK2140471.1"/>
    <property type="molecule type" value="Genomic_DNA"/>
</dbReference>
<comment type="caution">
    <text evidence="1">The sequence shown here is derived from an EMBL/GenBank/DDBJ whole genome shotgun (WGS) entry which is preliminary data.</text>
</comment>
<keyword evidence="2" id="KW-1185">Reference proteome</keyword>
<accession>A0AAD9MQW9</accession>
<organism evidence="1 2">
    <name type="scientific">Paralvinella palmiformis</name>
    <dbReference type="NCBI Taxonomy" id="53620"/>
    <lineage>
        <taxon>Eukaryota</taxon>
        <taxon>Metazoa</taxon>
        <taxon>Spiralia</taxon>
        <taxon>Lophotrochozoa</taxon>
        <taxon>Annelida</taxon>
        <taxon>Polychaeta</taxon>
        <taxon>Sedentaria</taxon>
        <taxon>Canalipalpata</taxon>
        <taxon>Terebellida</taxon>
        <taxon>Terebelliformia</taxon>
        <taxon>Alvinellidae</taxon>
        <taxon>Paralvinella</taxon>
    </lineage>
</organism>
<sequence length="44" mass="5333">MLAEYWYNLVLGSAVYRQLCIHWAGCNDILQLDIYQMKRRSRQI</sequence>
<name>A0AAD9MQW9_9ANNE</name>